<keyword evidence="2" id="KW-1185">Reference proteome</keyword>
<proteinExistence type="predicted"/>
<gene>
    <name evidence="1" type="ORF">NUW54_g4746</name>
</gene>
<dbReference type="EMBL" id="JANSHE010001106">
    <property type="protein sequence ID" value="KAJ3004590.1"/>
    <property type="molecule type" value="Genomic_DNA"/>
</dbReference>
<evidence type="ECO:0000313" key="1">
    <source>
        <dbReference type="EMBL" id="KAJ3004590.1"/>
    </source>
</evidence>
<accession>A0ACC1PX65</accession>
<dbReference type="Proteomes" id="UP001144978">
    <property type="component" value="Unassembled WGS sequence"/>
</dbReference>
<sequence>MTIAGPLGPSLAPAIRRNRSLLQWIKPIANWYANVSGYRKVGLKYDDLLVEERPDVQRLEQALERLTPREAYDRAFRFKRASHCSVLHNILPKEEWTKPSEVRISHAYNTLQSNAEGVQDVRYLKPHVEEVEREELERRKWDSMAVERRR</sequence>
<organism evidence="1 2">
    <name type="scientific">Trametes sanguinea</name>
    <dbReference type="NCBI Taxonomy" id="158606"/>
    <lineage>
        <taxon>Eukaryota</taxon>
        <taxon>Fungi</taxon>
        <taxon>Dikarya</taxon>
        <taxon>Basidiomycota</taxon>
        <taxon>Agaricomycotina</taxon>
        <taxon>Agaricomycetes</taxon>
        <taxon>Polyporales</taxon>
        <taxon>Polyporaceae</taxon>
        <taxon>Trametes</taxon>
    </lineage>
</organism>
<reference evidence="1" key="1">
    <citation type="submission" date="2022-08" db="EMBL/GenBank/DDBJ databases">
        <title>Genome Sequence of Pycnoporus sanguineus.</title>
        <authorList>
            <person name="Buettner E."/>
        </authorList>
    </citation>
    <scope>NUCLEOTIDE SEQUENCE</scope>
    <source>
        <strain evidence="1">CG-C14</strain>
    </source>
</reference>
<evidence type="ECO:0000313" key="2">
    <source>
        <dbReference type="Proteomes" id="UP001144978"/>
    </source>
</evidence>
<protein>
    <submittedName>
        <fullName evidence="1">Uncharacterized protein</fullName>
    </submittedName>
</protein>
<comment type="caution">
    <text evidence="1">The sequence shown here is derived from an EMBL/GenBank/DDBJ whole genome shotgun (WGS) entry which is preliminary data.</text>
</comment>
<name>A0ACC1PX65_9APHY</name>